<feature type="compositionally biased region" description="Polar residues" evidence="1">
    <location>
        <begin position="332"/>
        <end position="348"/>
    </location>
</feature>
<dbReference type="AlphaFoldDB" id="A0AAD1XBE8"/>
<proteinExistence type="predicted"/>
<feature type="compositionally biased region" description="Low complexity" evidence="1">
    <location>
        <begin position="304"/>
        <end position="314"/>
    </location>
</feature>
<gene>
    <name evidence="2" type="ORF">ECRASSUSDP1_LOCUS9384</name>
</gene>
<evidence type="ECO:0000313" key="3">
    <source>
        <dbReference type="Proteomes" id="UP001295684"/>
    </source>
</evidence>
<dbReference type="Proteomes" id="UP001295684">
    <property type="component" value="Unassembled WGS sequence"/>
</dbReference>
<feature type="region of interest" description="Disordered" evidence="1">
    <location>
        <begin position="297"/>
        <end position="348"/>
    </location>
</feature>
<sequence>MEDASRQTSRSTKLRASESRTNNNFDDYKISKIIQTARKSVDENPNQISQRETLKNKRNNSVAICKDPSELLTGISELFVNTDLGVNFTKKGAVTWRVLSNSILNKFAPGHTVFKQQLEIMKSKEQNSQNKKKDFDILLKRTIKRQSQKNLETEHHLTGFQKLRDNRIKNLEKKYAGDPRMKELTRVKDDLYMSNLQLDMMINTVKIDNKGKILNKNVLKPKNLNTKRSMKHFKSIESKVSKVFHKKKPNNQRKPLESKLPRMKVGSKTHENIGKRLSKSLNKYGAKPKKVHKVNANKNKRNNENNNMITTKSNLDLKQVRAGVQTPKEGSEQSTTRDANLKIQTSVD</sequence>
<organism evidence="2 3">
    <name type="scientific">Euplotes crassus</name>
    <dbReference type="NCBI Taxonomy" id="5936"/>
    <lineage>
        <taxon>Eukaryota</taxon>
        <taxon>Sar</taxon>
        <taxon>Alveolata</taxon>
        <taxon>Ciliophora</taxon>
        <taxon>Intramacronucleata</taxon>
        <taxon>Spirotrichea</taxon>
        <taxon>Hypotrichia</taxon>
        <taxon>Euplotida</taxon>
        <taxon>Euplotidae</taxon>
        <taxon>Moneuplotes</taxon>
    </lineage>
</organism>
<evidence type="ECO:0000313" key="2">
    <source>
        <dbReference type="EMBL" id="CAI2368095.1"/>
    </source>
</evidence>
<feature type="compositionally biased region" description="Polar residues" evidence="1">
    <location>
        <begin position="1"/>
        <end position="11"/>
    </location>
</feature>
<name>A0AAD1XBE8_EUPCR</name>
<evidence type="ECO:0000256" key="1">
    <source>
        <dbReference type="SAM" id="MobiDB-lite"/>
    </source>
</evidence>
<keyword evidence="3" id="KW-1185">Reference proteome</keyword>
<feature type="region of interest" description="Disordered" evidence="1">
    <location>
        <begin position="1"/>
        <end position="21"/>
    </location>
</feature>
<accession>A0AAD1XBE8</accession>
<dbReference type="EMBL" id="CAMPGE010009222">
    <property type="protein sequence ID" value="CAI2368095.1"/>
    <property type="molecule type" value="Genomic_DNA"/>
</dbReference>
<reference evidence="2" key="1">
    <citation type="submission" date="2023-07" db="EMBL/GenBank/DDBJ databases">
        <authorList>
            <consortium name="AG Swart"/>
            <person name="Singh M."/>
            <person name="Singh A."/>
            <person name="Seah K."/>
            <person name="Emmerich C."/>
        </authorList>
    </citation>
    <scope>NUCLEOTIDE SEQUENCE</scope>
    <source>
        <strain evidence="2">DP1</strain>
    </source>
</reference>
<comment type="caution">
    <text evidence="2">The sequence shown here is derived from an EMBL/GenBank/DDBJ whole genome shotgun (WGS) entry which is preliminary data.</text>
</comment>
<protein>
    <submittedName>
        <fullName evidence="2">Uncharacterized protein</fullName>
    </submittedName>
</protein>